<reference evidence="7 8" key="1">
    <citation type="submission" date="2022-09" db="EMBL/GenBank/DDBJ databases">
        <authorList>
            <person name="Palmer J.M."/>
        </authorList>
    </citation>
    <scope>NUCLEOTIDE SEQUENCE [LARGE SCALE GENOMIC DNA]</scope>
    <source>
        <strain evidence="7 8">DSM 7382</strain>
    </source>
</reference>
<keyword evidence="3" id="KW-0862">Zinc</keyword>
<feature type="region of interest" description="Disordered" evidence="5">
    <location>
        <begin position="1"/>
        <end position="161"/>
    </location>
</feature>
<dbReference type="InterPro" id="IPR017907">
    <property type="entry name" value="Znf_RING_CS"/>
</dbReference>
<name>A0AAW0G3A8_9APHY</name>
<dbReference type="SMART" id="SM00184">
    <property type="entry name" value="RING"/>
    <property type="match status" value="1"/>
</dbReference>
<dbReference type="PROSITE" id="PS50089">
    <property type="entry name" value="ZF_RING_2"/>
    <property type="match status" value="1"/>
</dbReference>
<feature type="compositionally biased region" description="Polar residues" evidence="5">
    <location>
        <begin position="1"/>
        <end position="14"/>
    </location>
</feature>
<evidence type="ECO:0000256" key="2">
    <source>
        <dbReference type="ARBA" id="ARBA00022771"/>
    </source>
</evidence>
<dbReference type="PROSITE" id="PS00518">
    <property type="entry name" value="ZF_RING_1"/>
    <property type="match status" value="1"/>
</dbReference>
<feature type="region of interest" description="Disordered" evidence="5">
    <location>
        <begin position="327"/>
        <end position="397"/>
    </location>
</feature>
<dbReference type="EMBL" id="JASBNA010000012">
    <property type="protein sequence ID" value="KAK7687756.1"/>
    <property type="molecule type" value="Genomic_DNA"/>
</dbReference>
<evidence type="ECO:0000256" key="3">
    <source>
        <dbReference type="ARBA" id="ARBA00022833"/>
    </source>
</evidence>
<dbReference type="SUPFAM" id="SSF57850">
    <property type="entry name" value="RING/U-box"/>
    <property type="match status" value="1"/>
</dbReference>
<organism evidence="7 8">
    <name type="scientific">Cerrena zonata</name>
    <dbReference type="NCBI Taxonomy" id="2478898"/>
    <lineage>
        <taxon>Eukaryota</taxon>
        <taxon>Fungi</taxon>
        <taxon>Dikarya</taxon>
        <taxon>Basidiomycota</taxon>
        <taxon>Agaricomycotina</taxon>
        <taxon>Agaricomycetes</taxon>
        <taxon>Polyporales</taxon>
        <taxon>Cerrenaceae</taxon>
        <taxon>Cerrena</taxon>
    </lineage>
</organism>
<evidence type="ECO:0000313" key="8">
    <source>
        <dbReference type="Proteomes" id="UP001385951"/>
    </source>
</evidence>
<evidence type="ECO:0000256" key="5">
    <source>
        <dbReference type="SAM" id="MobiDB-lite"/>
    </source>
</evidence>
<feature type="compositionally biased region" description="Acidic residues" evidence="5">
    <location>
        <begin position="354"/>
        <end position="379"/>
    </location>
</feature>
<feature type="domain" description="RING-type" evidence="6">
    <location>
        <begin position="245"/>
        <end position="304"/>
    </location>
</feature>
<accession>A0AAW0G3A8</accession>
<feature type="region of interest" description="Disordered" evidence="5">
    <location>
        <begin position="179"/>
        <end position="198"/>
    </location>
</feature>
<dbReference type="Pfam" id="PF00097">
    <property type="entry name" value="zf-C3HC4"/>
    <property type="match status" value="1"/>
</dbReference>
<evidence type="ECO:0000256" key="1">
    <source>
        <dbReference type="ARBA" id="ARBA00022723"/>
    </source>
</evidence>
<comment type="caution">
    <text evidence="7">The sequence shown here is derived from an EMBL/GenBank/DDBJ whole genome shotgun (WGS) entry which is preliminary data.</text>
</comment>
<feature type="compositionally biased region" description="Basic residues" evidence="5">
    <location>
        <begin position="54"/>
        <end position="67"/>
    </location>
</feature>
<dbReference type="PANTHER" id="PTHR23041">
    <property type="entry name" value="RING FINGER DOMAIN-CONTAINING"/>
    <property type="match status" value="1"/>
</dbReference>
<keyword evidence="1" id="KW-0479">Metal-binding</keyword>
<dbReference type="InterPro" id="IPR001841">
    <property type="entry name" value="Znf_RING"/>
</dbReference>
<protein>
    <recommendedName>
        <fullName evidence="6">RING-type domain-containing protein</fullName>
    </recommendedName>
</protein>
<evidence type="ECO:0000259" key="6">
    <source>
        <dbReference type="PROSITE" id="PS50089"/>
    </source>
</evidence>
<dbReference type="Gene3D" id="3.30.40.10">
    <property type="entry name" value="Zinc/RING finger domain, C3HC4 (zinc finger)"/>
    <property type="match status" value="1"/>
</dbReference>
<dbReference type="InterPro" id="IPR018957">
    <property type="entry name" value="Znf_C3HC4_RING-type"/>
</dbReference>
<evidence type="ECO:0000256" key="4">
    <source>
        <dbReference type="PROSITE-ProRule" id="PRU00175"/>
    </source>
</evidence>
<dbReference type="InterPro" id="IPR013083">
    <property type="entry name" value="Znf_RING/FYVE/PHD"/>
</dbReference>
<evidence type="ECO:0000313" key="7">
    <source>
        <dbReference type="EMBL" id="KAK7687756.1"/>
    </source>
</evidence>
<dbReference type="Pfam" id="PF26609">
    <property type="entry name" value="DUF8191"/>
    <property type="match status" value="1"/>
</dbReference>
<proteinExistence type="predicted"/>
<sequence>MPTDTTGSIPTSQRRPGGVTRGRENRSQTPLRGPHTPESWSVEDAGPRADPVLVRKRRRVVANHPHCHPSTSNNPSHAHPKPNTRPQRDSTASTETDHSRKSKPKHKPTSDEVEMFVIQDTQTRTNGKAKRADRSRSRDTSNRASAKGLSAPGSDEDVQEGKVYTGPLAIADHTRLKSELDSWKKKAHSNEKKLNKRNEEIEKLRKELATLQQSDAERSSQLDKLKKQSKKSSDIISSIETNMACNICMDIMLKPFGLSPCGHVLCQTCLQEWFRTAPSNDEEVFDDDTPEALLYRKKTCPMCRAIIRTRPIPLFLVKSIATALQQSKSDTAKRDSPPPSPEASDPWAGIFLDPAEEDESHSEEDDSDEDDYDDYDDQWSSEYGSGTESDHQESSYTFPSWAPPTVHVSAFDFPYMDAISSEDLSMLRRGCTLAMIELFDMHYDHATGLTAVVDGNTICLGWNIRLLPNDETGEEFIDWLLRDMHEHPERWETEEQEDDVHWYANRLIPVHEHREYDTDDEDSDIWAVGLVEEDSMNEF</sequence>
<dbReference type="InterPro" id="IPR058504">
    <property type="entry name" value="DUF8191"/>
</dbReference>
<gene>
    <name evidence="7" type="ORF">QCA50_008975</name>
</gene>
<dbReference type="AlphaFoldDB" id="A0AAW0G3A8"/>
<dbReference type="Proteomes" id="UP001385951">
    <property type="component" value="Unassembled WGS sequence"/>
</dbReference>
<dbReference type="GO" id="GO:0008270">
    <property type="term" value="F:zinc ion binding"/>
    <property type="evidence" value="ECO:0007669"/>
    <property type="project" value="UniProtKB-KW"/>
</dbReference>
<dbReference type="PANTHER" id="PTHR23041:SF78">
    <property type="entry name" value="E3 UBIQUITIN-PROTEIN LIGASE RNF4"/>
    <property type="match status" value="1"/>
</dbReference>
<keyword evidence="2 4" id="KW-0863">Zinc-finger</keyword>
<feature type="compositionally biased region" description="Basic and acidic residues" evidence="5">
    <location>
        <begin position="130"/>
        <end position="141"/>
    </location>
</feature>
<dbReference type="InterPro" id="IPR047134">
    <property type="entry name" value="RNF4"/>
</dbReference>
<keyword evidence="8" id="KW-1185">Reference proteome</keyword>